<reference evidence="1" key="1">
    <citation type="submission" date="2021-04" db="EMBL/GenBank/DDBJ databases">
        <title>Pseudaminobacter soli sp. nov., isolated from paddy soil contaminated by heavy metals.</title>
        <authorList>
            <person name="Zhang K."/>
        </authorList>
    </citation>
    <scope>NUCLEOTIDE SEQUENCE</scope>
    <source>
        <strain evidence="1">19-2017</strain>
    </source>
</reference>
<dbReference type="Proteomes" id="UP000680348">
    <property type="component" value="Unassembled WGS sequence"/>
</dbReference>
<dbReference type="EMBL" id="JAGWCR010000019">
    <property type="protein sequence ID" value="MBS3652084.1"/>
    <property type="molecule type" value="Genomic_DNA"/>
</dbReference>
<protein>
    <submittedName>
        <fullName evidence="1">Uncharacterized protein</fullName>
    </submittedName>
</protein>
<name>A0A942I4V8_9HYPH</name>
<organism evidence="1 2">
    <name type="scientific">Pseudaminobacter soli</name>
    <name type="common">ex Zhang et al. 2022</name>
    <dbReference type="NCBI Taxonomy" id="2831468"/>
    <lineage>
        <taxon>Bacteria</taxon>
        <taxon>Pseudomonadati</taxon>
        <taxon>Pseudomonadota</taxon>
        <taxon>Alphaproteobacteria</taxon>
        <taxon>Hyphomicrobiales</taxon>
        <taxon>Phyllobacteriaceae</taxon>
        <taxon>Pseudaminobacter</taxon>
    </lineage>
</organism>
<proteinExistence type="predicted"/>
<gene>
    <name evidence="1" type="ORF">KEU06_26125</name>
</gene>
<keyword evidence="2" id="KW-1185">Reference proteome</keyword>
<dbReference type="Gene3D" id="3.40.50.1010">
    <property type="entry name" value="5'-nuclease"/>
    <property type="match status" value="1"/>
</dbReference>
<comment type="caution">
    <text evidence="1">The sequence shown here is derived from an EMBL/GenBank/DDBJ whole genome shotgun (WGS) entry which is preliminary data.</text>
</comment>
<dbReference type="RefSeq" id="WP_188257637.1">
    <property type="nucleotide sequence ID" value="NZ_JABVCF010000019.1"/>
</dbReference>
<accession>A0A942I4V8</accession>
<evidence type="ECO:0000313" key="2">
    <source>
        <dbReference type="Proteomes" id="UP000680348"/>
    </source>
</evidence>
<sequence>MKRNYDAGLITNGESEASASSGGFVVDATVVSQTWPCKKDTPARRWADCIPPNCLFVPEAVLEVIDHGIASEETLHPTHGRQLRAWKAALFTYFAMRYVPECQAVYETRRDLEQIRQLHWLSAPDPRETKQRLFQDIRVASTALVLAMPIASTSPKKFVLINRYMRLPGLFNPAVSRWVIDRQEVALSHEPQEILIPPNAVHRGQVNPAEASVDQL</sequence>
<dbReference type="AlphaFoldDB" id="A0A942I4V8"/>
<evidence type="ECO:0000313" key="1">
    <source>
        <dbReference type="EMBL" id="MBS3652084.1"/>
    </source>
</evidence>